<dbReference type="CDD" id="cd02440">
    <property type="entry name" value="AdoMet_MTases"/>
    <property type="match status" value="1"/>
</dbReference>
<dbReference type="InterPro" id="IPR029063">
    <property type="entry name" value="SAM-dependent_MTases_sf"/>
</dbReference>
<accession>U4L8U3</accession>
<name>U4L8U3_PYROM</name>
<dbReference type="EMBL" id="HF935294">
    <property type="protein sequence ID" value="CCX06534.1"/>
    <property type="molecule type" value="Genomic_DNA"/>
</dbReference>
<dbReference type="PANTHER" id="PTHR43591">
    <property type="entry name" value="METHYLTRANSFERASE"/>
    <property type="match status" value="1"/>
</dbReference>
<keyword evidence="2" id="KW-1185">Reference proteome</keyword>
<dbReference type="OrthoDB" id="2013972at2759"/>
<protein>
    <submittedName>
        <fullName evidence="1">Similar to mRNA 3&amp;apos acc. no. Q4IPA4</fullName>
    </submittedName>
</protein>
<dbReference type="STRING" id="1076935.U4L8U3"/>
<organism evidence="1 2">
    <name type="scientific">Pyronema omphalodes (strain CBS 100304)</name>
    <name type="common">Pyronema confluens</name>
    <dbReference type="NCBI Taxonomy" id="1076935"/>
    <lineage>
        <taxon>Eukaryota</taxon>
        <taxon>Fungi</taxon>
        <taxon>Dikarya</taxon>
        <taxon>Ascomycota</taxon>
        <taxon>Pezizomycotina</taxon>
        <taxon>Pezizomycetes</taxon>
        <taxon>Pezizales</taxon>
        <taxon>Pyronemataceae</taxon>
        <taxon>Pyronema</taxon>
    </lineage>
</organism>
<gene>
    <name evidence="1" type="ORF">PCON_06121</name>
</gene>
<dbReference type="Pfam" id="PF13489">
    <property type="entry name" value="Methyltransf_23"/>
    <property type="match status" value="1"/>
</dbReference>
<sequence length="305" mass="34128">MSTGTKLEKEYNKHGTEEIEADTEEKLIDDGYESAGYVGSTSSLRSAVGKYLMNGRLHLAPIDTSNPQRILDLGTGTGIWAIDIADSYPSAEVIGVDLSPIQPQWVPPNCRFEVDDIELPWTYQANSFDFIHSRNLEDCIKDWPSLMSSIYRCLSPGGYFELVETTPDALCDDRTLPSDCSLRKALDYYQEGMKSAGRGNFVTPTILRERLEAAGFESVQVVTVKQPIGSWPKERRLKRIGALARLVYTAGLEAYANAVMKRFLKVEADIVDGLVKGAIEDLKNNRYHTYNYLHIAYGRKPKLGE</sequence>
<dbReference type="Gene3D" id="3.40.50.150">
    <property type="entry name" value="Vaccinia Virus protein VP39"/>
    <property type="match status" value="1"/>
</dbReference>
<dbReference type="OMA" id="YLHIAYG"/>
<dbReference type="SUPFAM" id="SSF53335">
    <property type="entry name" value="S-adenosyl-L-methionine-dependent methyltransferases"/>
    <property type="match status" value="1"/>
</dbReference>
<dbReference type="Proteomes" id="UP000018144">
    <property type="component" value="Unassembled WGS sequence"/>
</dbReference>
<dbReference type="PANTHER" id="PTHR43591:SF24">
    <property type="entry name" value="2-METHOXY-6-POLYPRENYL-1,4-BENZOQUINOL METHYLASE, MITOCHONDRIAL"/>
    <property type="match status" value="1"/>
</dbReference>
<reference evidence="1 2" key="1">
    <citation type="journal article" date="2013" name="PLoS Genet.">
        <title>The genome and development-dependent transcriptomes of Pyronema confluens: a window into fungal evolution.</title>
        <authorList>
            <person name="Traeger S."/>
            <person name="Altegoer F."/>
            <person name="Freitag M."/>
            <person name="Gabaldon T."/>
            <person name="Kempken F."/>
            <person name="Kumar A."/>
            <person name="Marcet-Houben M."/>
            <person name="Poggeler S."/>
            <person name="Stajich J.E."/>
            <person name="Nowrousian M."/>
        </authorList>
    </citation>
    <scope>NUCLEOTIDE SEQUENCE [LARGE SCALE GENOMIC DNA]</scope>
    <source>
        <strain evidence="2">CBS 100304</strain>
        <tissue evidence="1">Vegetative mycelium</tissue>
    </source>
</reference>
<proteinExistence type="predicted"/>
<dbReference type="AlphaFoldDB" id="U4L8U3"/>
<evidence type="ECO:0000313" key="1">
    <source>
        <dbReference type="EMBL" id="CCX06534.1"/>
    </source>
</evidence>
<evidence type="ECO:0000313" key="2">
    <source>
        <dbReference type="Proteomes" id="UP000018144"/>
    </source>
</evidence>
<dbReference type="GO" id="GO:0008168">
    <property type="term" value="F:methyltransferase activity"/>
    <property type="evidence" value="ECO:0007669"/>
    <property type="project" value="TreeGrafter"/>
</dbReference>